<evidence type="ECO:0000313" key="3">
    <source>
        <dbReference type="EMBL" id="SPL62606.1"/>
    </source>
</evidence>
<organism evidence="3 4">
    <name type="scientific">Ochrobactrum soli</name>
    <dbReference type="NCBI Taxonomy" id="2448455"/>
    <lineage>
        <taxon>Bacteria</taxon>
        <taxon>Pseudomonadati</taxon>
        <taxon>Pseudomonadota</taxon>
        <taxon>Alphaproteobacteria</taxon>
        <taxon>Hyphomicrobiales</taxon>
        <taxon>Brucellaceae</taxon>
        <taxon>Brucella/Ochrobactrum group</taxon>
        <taxon>Ochrobactrum</taxon>
    </lineage>
</organism>
<keyword evidence="1" id="KW-0175">Coiled coil</keyword>
<proteinExistence type="predicted"/>
<dbReference type="Proteomes" id="UP000246073">
    <property type="component" value="Unassembled WGS sequence"/>
</dbReference>
<feature type="compositionally biased region" description="Basic and acidic residues" evidence="2">
    <location>
        <begin position="147"/>
        <end position="181"/>
    </location>
</feature>
<dbReference type="AlphaFoldDB" id="A0A2P9HET5"/>
<evidence type="ECO:0000256" key="1">
    <source>
        <dbReference type="SAM" id="Coils"/>
    </source>
</evidence>
<protein>
    <submittedName>
        <fullName evidence="3">Uncharacterized protein</fullName>
    </submittedName>
</protein>
<reference evidence="4" key="1">
    <citation type="submission" date="2017-12" db="EMBL/GenBank/DDBJ databases">
        <authorList>
            <person name="Diaz M."/>
        </authorList>
    </citation>
    <scope>NUCLEOTIDE SEQUENCE [LARGE SCALE GENOMIC DNA]</scope>
    <source>
        <strain evidence="4">FI11154</strain>
    </source>
</reference>
<dbReference type="RefSeq" id="WP_146200176.1">
    <property type="nucleotide sequence ID" value="NZ_OOFM01000003.1"/>
</dbReference>
<evidence type="ECO:0000256" key="2">
    <source>
        <dbReference type="SAM" id="MobiDB-lite"/>
    </source>
</evidence>
<dbReference type="EMBL" id="OOFM01000003">
    <property type="protein sequence ID" value="SPL62606.1"/>
    <property type="molecule type" value="Genomic_DNA"/>
</dbReference>
<feature type="compositionally biased region" description="Polar residues" evidence="2">
    <location>
        <begin position="118"/>
        <end position="135"/>
    </location>
</feature>
<sequence>MGSWSKRLVAGWKNWRSRTNNSVADETPAFENDSPKQTGHELRANLSIKVTTTRSDQVAVLQERRKELENPPEAVVTAADTTTPARPSRQAEPVNSAETEKSLAAPSAPQPARQQNPTGTSNADTGQVRNKQLAGNATEELLSVRKAGPEEAINDHRQRTDLGSKGPSTDKPRLKNRDKAEVTPPIQFESESSIQPPLTGEEPQNIAEPSLIEAAAQENAAVSALSANRHRGRRSKTTDEAVTDQMLAELEAENARLKLLLRERLKAEQHRPEI</sequence>
<feature type="region of interest" description="Disordered" evidence="2">
    <location>
        <begin position="18"/>
        <end position="49"/>
    </location>
</feature>
<feature type="compositionally biased region" description="Low complexity" evidence="2">
    <location>
        <begin position="104"/>
        <end position="117"/>
    </location>
</feature>
<feature type="region of interest" description="Disordered" evidence="2">
    <location>
        <begin position="222"/>
        <end position="241"/>
    </location>
</feature>
<feature type="coiled-coil region" evidence="1">
    <location>
        <begin position="243"/>
        <end position="270"/>
    </location>
</feature>
<evidence type="ECO:0000313" key="4">
    <source>
        <dbReference type="Proteomes" id="UP000246073"/>
    </source>
</evidence>
<accession>A0A2P9HET5</accession>
<name>A0A2P9HET5_9HYPH</name>
<feature type="region of interest" description="Disordered" evidence="2">
    <location>
        <begin position="63"/>
        <end position="210"/>
    </location>
</feature>
<gene>
    <name evidence="3" type="ORF">OHAE_5213</name>
</gene>
<feature type="compositionally biased region" description="Low complexity" evidence="2">
    <location>
        <begin position="71"/>
        <end position="87"/>
    </location>
</feature>